<evidence type="ECO:0000256" key="5">
    <source>
        <dbReference type="SAM" id="Phobius"/>
    </source>
</evidence>
<dbReference type="InterPro" id="IPR051310">
    <property type="entry name" value="MCP_chemotaxis"/>
</dbReference>
<dbReference type="SMART" id="SM00304">
    <property type="entry name" value="HAMP"/>
    <property type="match status" value="2"/>
</dbReference>
<gene>
    <name evidence="8" type="ORF">H4W29_000074</name>
</gene>
<sequence>MKLNIARSLAIFGAVVILGLVTSIGLQNYAFNMLRVNGLMYKQIIYGKDLVADILPPPLYVIEPYMLALEAVEQPATATANIERIRTVLKSAYEDRRKYWSETPLSADLKRKLLDDVLVKGDAFWQVMDEEAVPAILKGDKAAVEPALLELATNFHVHEKAVNELVAMANAFQADAEKQAAEQTELLSAVTLSAAALSFVLIVAGLYMFRRRAIVPLSAMRDYMAVLASGDYSREVPYVRRSDEIGEMARAVTVFRESAEERNAIRAHQDEERQTQMRRDAELDASKSAENATRQGVIESLSAGLERLSRGDLTVRLDEQFANTYEKLRETFNTSIIILSDAMKDIYAATNTVGDSSREIALSTNDLAQRTESQATSLEQAASALDQITVTVKNSSERAQEANAMMSATKESATHSAKIVSEAVTAMEKIEESAVRIGDIINAIDEIAFQTNLLALNAGVEAARAGDAGKGFAVVAQEVRELAGRSANLAKEIKLLVETSSRQVSAGVALVNRTGEALGDIDRQVLQVTALIEAIVRSSSEQSVALVEVNAAVNRMDQVTQQNAAMAEETNAACRELGNEASHLGRLLSRFALEERTPSRAAA</sequence>
<evidence type="ECO:0000256" key="1">
    <source>
        <dbReference type="ARBA" id="ARBA00022500"/>
    </source>
</evidence>
<keyword evidence="5" id="KW-0812">Transmembrane</keyword>
<dbReference type="PROSITE" id="PS50111">
    <property type="entry name" value="CHEMOTAXIS_TRANSDUC_2"/>
    <property type="match status" value="1"/>
</dbReference>
<keyword evidence="9" id="KW-1185">Reference proteome</keyword>
<keyword evidence="1" id="KW-0145">Chemotaxis</keyword>
<evidence type="ECO:0000313" key="9">
    <source>
        <dbReference type="Proteomes" id="UP000620262"/>
    </source>
</evidence>
<dbReference type="CDD" id="cd11386">
    <property type="entry name" value="MCP_signal"/>
    <property type="match status" value="1"/>
</dbReference>
<dbReference type="Gene3D" id="6.10.340.10">
    <property type="match status" value="1"/>
</dbReference>
<name>A0ABR9II91_RHIVS</name>
<evidence type="ECO:0000259" key="6">
    <source>
        <dbReference type="PROSITE" id="PS50111"/>
    </source>
</evidence>
<dbReference type="CDD" id="cd06225">
    <property type="entry name" value="HAMP"/>
    <property type="match status" value="1"/>
</dbReference>
<dbReference type="Pfam" id="PF00015">
    <property type="entry name" value="MCPsignal"/>
    <property type="match status" value="1"/>
</dbReference>
<accession>A0ABR9II91</accession>
<keyword evidence="3" id="KW-0807">Transducer</keyword>
<feature type="domain" description="Methyl-accepting transducer" evidence="6">
    <location>
        <begin position="349"/>
        <end position="578"/>
    </location>
</feature>
<protein>
    <submittedName>
        <fullName evidence="8">Methyl-accepting chemotaxis protein</fullName>
    </submittedName>
</protein>
<dbReference type="PANTHER" id="PTHR43531">
    <property type="entry name" value="PROTEIN ICFG"/>
    <property type="match status" value="1"/>
</dbReference>
<dbReference type="InterPro" id="IPR003660">
    <property type="entry name" value="HAMP_dom"/>
</dbReference>
<organism evidence="8 9">
    <name type="scientific">Rhizobium viscosum</name>
    <name type="common">Arthrobacter viscosus</name>
    <dbReference type="NCBI Taxonomy" id="1673"/>
    <lineage>
        <taxon>Bacteria</taxon>
        <taxon>Pseudomonadati</taxon>
        <taxon>Pseudomonadota</taxon>
        <taxon>Alphaproteobacteria</taxon>
        <taxon>Hyphomicrobiales</taxon>
        <taxon>Rhizobiaceae</taxon>
        <taxon>Rhizobium/Agrobacterium group</taxon>
        <taxon>Rhizobium</taxon>
    </lineage>
</organism>
<dbReference type="Pfam" id="PF00672">
    <property type="entry name" value="HAMP"/>
    <property type="match status" value="1"/>
</dbReference>
<feature type="domain" description="HAMP" evidence="7">
    <location>
        <begin position="211"/>
        <end position="264"/>
    </location>
</feature>
<dbReference type="Gene3D" id="1.10.287.950">
    <property type="entry name" value="Methyl-accepting chemotaxis protein"/>
    <property type="match status" value="1"/>
</dbReference>
<evidence type="ECO:0000256" key="2">
    <source>
        <dbReference type="ARBA" id="ARBA00029447"/>
    </source>
</evidence>
<feature type="domain" description="HAMP" evidence="7">
    <location>
        <begin position="292"/>
        <end position="344"/>
    </location>
</feature>
<evidence type="ECO:0000256" key="3">
    <source>
        <dbReference type="PROSITE-ProRule" id="PRU00284"/>
    </source>
</evidence>
<feature type="compositionally biased region" description="Basic and acidic residues" evidence="4">
    <location>
        <begin position="263"/>
        <end position="287"/>
    </location>
</feature>
<dbReference type="PROSITE" id="PS50885">
    <property type="entry name" value="HAMP"/>
    <property type="match status" value="2"/>
</dbReference>
<dbReference type="SMART" id="SM00283">
    <property type="entry name" value="MA"/>
    <property type="match status" value="1"/>
</dbReference>
<keyword evidence="5" id="KW-1133">Transmembrane helix</keyword>
<dbReference type="InterPro" id="IPR004089">
    <property type="entry name" value="MCPsignal_dom"/>
</dbReference>
<dbReference type="PANTHER" id="PTHR43531:SF11">
    <property type="entry name" value="METHYL-ACCEPTING CHEMOTAXIS PROTEIN 3"/>
    <property type="match status" value="1"/>
</dbReference>
<feature type="region of interest" description="Disordered" evidence="4">
    <location>
        <begin position="263"/>
        <end position="291"/>
    </location>
</feature>
<comment type="caution">
    <text evidence="8">The sequence shown here is derived from an EMBL/GenBank/DDBJ whole genome shotgun (WGS) entry which is preliminary data.</text>
</comment>
<comment type="similarity">
    <text evidence="2">Belongs to the methyl-accepting chemotaxis (MCP) protein family.</text>
</comment>
<dbReference type="SUPFAM" id="SSF158472">
    <property type="entry name" value="HAMP domain-like"/>
    <property type="match status" value="1"/>
</dbReference>
<evidence type="ECO:0000259" key="7">
    <source>
        <dbReference type="PROSITE" id="PS50885"/>
    </source>
</evidence>
<evidence type="ECO:0000313" key="8">
    <source>
        <dbReference type="EMBL" id="MBE1502893.1"/>
    </source>
</evidence>
<dbReference type="EMBL" id="JADBEC010000001">
    <property type="protein sequence ID" value="MBE1502893.1"/>
    <property type="molecule type" value="Genomic_DNA"/>
</dbReference>
<evidence type="ECO:0000256" key="4">
    <source>
        <dbReference type="SAM" id="MobiDB-lite"/>
    </source>
</evidence>
<reference evidence="8 9" key="1">
    <citation type="submission" date="2020-10" db="EMBL/GenBank/DDBJ databases">
        <title>Sequencing the genomes of 1000 actinobacteria strains.</title>
        <authorList>
            <person name="Klenk H.-P."/>
        </authorList>
    </citation>
    <scope>NUCLEOTIDE SEQUENCE [LARGE SCALE GENOMIC DNA]</scope>
    <source>
        <strain evidence="8 9">DSM 7307</strain>
    </source>
</reference>
<dbReference type="RefSeq" id="WP_192727198.1">
    <property type="nucleotide sequence ID" value="NZ_BAAAVL010000003.1"/>
</dbReference>
<keyword evidence="5" id="KW-0472">Membrane</keyword>
<dbReference type="Proteomes" id="UP000620262">
    <property type="component" value="Unassembled WGS sequence"/>
</dbReference>
<dbReference type="SUPFAM" id="SSF58104">
    <property type="entry name" value="Methyl-accepting chemotaxis protein (MCP) signaling domain"/>
    <property type="match status" value="1"/>
</dbReference>
<feature type="transmembrane region" description="Helical" evidence="5">
    <location>
        <begin position="186"/>
        <end position="209"/>
    </location>
</feature>
<proteinExistence type="inferred from homology"/>